<dbReference type="HOGENOM" id="CLU_905958_0_0_12"/>
<keyword evidence="4" id="KW-1185">Reference proteome</keyword>
<dbReference type="KEGG" id="tbe:Trebr_2127"/>
<feature type="compositionally biased region" description="Polar residues" evidence="1">
    <location>
        <begin position="35"/>
        <end position="44"/>
    </location>
</feature>
<evidence type="ECO:0000313" key="4">
    <source>
        <dbReference type="Proteomes" id="UP000006546"/>
    </source>
</evidence>
<organism evidence="3 4">
    <name type="scientific">Treponema brennaborense (strain DSM 12168 / CIP 105900 / DD5/3)</name>
    <dbReference type="NCBI Taxonomy" id="906968"/>
    <lineage>
        <taxon>Bacteria</taxon>
        <taxon>Pseudomonadati</taxon>
        <taxon>Spirochaetota</taxon>
        <taxon>Spirochaetia</taxon>
        <taxon>Spirochaetales</taxon>
        <taxon>Treponemataceae</taxon>
        <taxon>Treponema</taxon>
    </lineage>
</organism>
<accession>F4LKI6</accession>
<sequence length="312" mass="33172">MKKHIFITGILCSLVVLFAAACKSTPEPEPEPDTSIDQNLSSGDVASEPEISTVPAEPEIPVADYTATNAERFAAAVAARESAQASGAAESFGDAFGAVDAEYAEVQAAYEENPAADLSDRIDDVTAKYKALEKVVAVQKLRERIVSLNFTAAAPDALRQGDEAYAALSELYETGAQGKALLAKVSEAETAYNQVLSAGFKSLSTQERASAVQYKTSAEEVKAQVADKKAYAEAALLFGAADTAFASGDFERAYTDFTKSHVAFREIFERVSAKRGAAQEAMLRAQQKIDTAAVFAAEADELAPIQDTEVQE</sequence>
<keyword evidence="2" id="KW-0732">Signal</keyword>
<evidence type="ECO:0000256" key="1">
    <source>
        <dbReference type="SAM" id="MobiDB-lite"/>
    </source>
</evidence>
<feature type="signal peptide" evidence="2">
    <location>
        <begin position="1"/>
        <end position="21"/>
    </location>
</feature>
<evidence type="ECO:0000256" key="2">
    <source>
        <dbReference type="SAM" id="SignalP"/>
    </source>
</evidence>
<dbReference type="EMBL" id="CP002696">
    <property type="protein sequence ID" value="AEE17542.1"/>
    <property type="molecule type" value="Genomic_DNA"/>
</dbReference>
<feature type="region of interest" description="Disordered" evidence="1">
    <location>
        <begin position="24"/>
        <end position="60"/>
    </location>
</feature>
<protein>
    <recommendedName>
        <fullName evidence="5">Lipoprotein</fullName>
    </recommendedName>
</protein>
<proteinExistence type="predicted"/>
<evidence type="ECO:0000313" key="3">
    <source>
        <dbReference type="EMBL" id="AEE17542.1"/>
    </source>
</evidence>
<dbReference type="RefSeq" id="WP_013759244.1">
    <property type="nucleotide sequence ID" value="NC_015500.1"/>
</dbReference>
<dbReference type="eggNOG" id="ENOG5031CFT">
    <property type="taxonomic scope" value="Bacteria"/>
</dbReference>
<gene>
    <name evidence="3" type="ordered locus">Trebr_2127</name>
</gene>
<dbReference type="PROSITE" id="PS51257">
    <property type="entry name" value="PROKAR_LIPOPROTEIN"/>
    <property type="match status" value="1"/>
</dbReference>
<feature type="chain" id="PRO_5003310896" description="Lipoprotein" evidence="2">
    <location>
        <begin position="22"/>
        <end position="312"/>
    </location>
</feature>
<dbReference type="STRING" id="906968.Trebr_2127"/>
<reference evidence="4" key="1">
    <citation type="submission" date="2011-04" db="EMBL/GenBank/DDBJ databases">
        <title>The complete genome of Treponema brennaborense DSM 12168.</title>
        <authorList>
            <person name="Lucas S."/>
            <person name="Han J."/>
            <person name="Lapidus A."/>
            <person name="Bruce D."/>
            <person name="Goodwin L."/>
            <person name="Pitluck S."/>
            <person name="Peters L."/>
            <person name="Kyrpides N."/>
            <person name="Mavromatis K."/>
            <person name="Ivanova N."/>
            <person name="Mikhailova N."/>
            <person name="Pagani I."/>
            <person name="Teshima H."/>
            <person name="Detter J.C."/>
            <person name="Tapia R."/>
            <person name="Han C."/>
            <person name="Land M."/>
            <person name="Hauser L."/>
            <person name="Markowitz V."/>
            <person name="Cheng J.-F."/>
            <person name="Hugenholtz P."/>
            <person name="Woyke T."/>
            <person name="Wu D."/>
            <person name="Gronow S."/>
            <person name="Wellnitz S."/>
            <person name="Brambilla E."/>
            <person name="Klenk H.-P."/>
            <person name="Eisen J.A."/>
        </authorList>
    </citation>
    <scope>NUCLEOTIDE SEQUENCE [LARGE SCALE GENOMIC DNA]</scope>
    <source>
        <strain evidence="4">DSM 12168 / CIP 105900 / DD5/3</strain>
    </source>
</reference>
<dbReference type="Proteomes" id="UP000006546">
    <property type="component" value="Chromosome"/>
</dbReference>
<evidence type="ECO:0008006" key="5">
    <source>
        <dbReference type="Google" id="ProtNLM"/>
    </source>
</evidence>
<dbReference type="AlphaFoldDB" id="F4LKI6"/>
<name>F4LKI6_TREBD</name>